<protein>
    <submittedName>
        <fullName evidence="3">SDR family NAD(P)-dependent oxidoreductase</fullName>
    </submittedName>
</protein>
<keyword evidence="4" id="KW-1185">Reference proteome</keyword>
<dbReference type="Gene3D" id="3.40.50.720">
    <property type="entry name" value="NAD(P)-binding Rossmann-like Domain"/>
    <property type="match status" value="1"/>
</dbReference>
<dbReference type="AlphaFoldDB" id="A0A7S9L3P4"/>
<dbReference type="RefSeq" id="WP_196101344.1">
    <property type="nucleotide sequence ID" value="NZ_CP064939.1"/>
</dbReference>
<dbReference type="PANTHER" id="PTHR43639:SF1">
    <property type="entry name" value="SHORT-CHAIN DEHYDROGENASE_REDUCTASE FAMILY PROTEIN"/>
    <property type="match status" value="1"/>
</dbReference>
<dbReference type="InterPro" id="IPR002347">
    <property type="entry name" value="SDR_fam"/>
</dbReference>
<evidence type="ECO:0000256" key="1">
    <source>
        <dbReference type="ARBA" id="ARBA00006484"/>
    </source>
</evidence>
<evidence type="ECO:0000313" key="3">
    <source>
        <dbReference type="EMBL" id="QPH41909.1"/>
    </source>
</evidence>
<dbReference type="Proteomes" id="UP000594759">
    <property type="component" value="Chromosome"/>
</dbReference>
<comment type="similarity">
    <text evidence="1">Belongs to the short-chain dehydrogenases/reductases (SDR) family.</text>
</comment>
<gene>
    <name evidence="3" type="ORF">IZT61_16685</name>
</gene>
<dbReference type="KEGG" id="pex:IZT61_16685"/>
<reference evidence="3 4" key="1">
    <citation type="submission" date="2020-11" db="EMBL/GenBank/DDBJ databases">
        <title>Pedobacter endophytica, an endophytic bacteria isolated form Carex pumila.</title>
        <authorList>
            <person name="Peng Y."/>
            <person name="Jiang L."/>
            <person name="Lee J."/>
        </authorList>
    </citation>
    <scope>NUCLEOTIDE SEQUENCE [LARGE SCALE GENOMIC DNA]</scope>
    <source>
        <strain evidence="3 4">JBR3-12</strain>
    </source>
</reference>
<organism evidence="3 4">
    <name type="scientific">Pedobacter endophyticus</name>
    <dbReference type="NCBI Taxonomy" id="2789740"/>
    <lineage>
        <taxon>Bacteria</taxon>
        <taxon>Pseudomonadati</taxon>
        <taxon>Bacteroidota</taxon>
        <taxon>Sphingobacteriia</taxon>
        <taxon>Sphingobacteriales</taxon>
        <taxon>Sphingobacteriaceae</taxon>
        <taxon>Pedobacter</taxon>
    </lineage>
</organism>
<accession>A0A7S9L3P4</accession>
<name>A0A7S9L3P4_9SPHI</name>
<evidence type="ECO:0000256" key="2">
    <source>
        <dbReference type="ARBA" id="ARBA00023002"/>
    </source>
</evidence>
<dbReference type="Pfam" id="PF00106">
    <property type="entry name" value="adh_short"/>
    <property type="match status" value="1"/>
</dbReference>
<evidence type="ECO:0000313" key="4">
    <source>
        <dbReference type="Proteomes" id="UP000594759"/>
    </source>
</evidence>
<dbReference type="GO" id="GO:0016491">
    <property type="term" value="F:oxidoreductase activity"/>
    <property type="evidence" value="ECO:0007669"/>
    <property type="project" value="UniProtKB-KW"/>
</dbReference>
<dbReference type="EMBL" id="CP064939">
    <property type="protein sequence ID" value="QPH41909.1"/>
    <property type="molecule type" value="Genomic_DNA"/>
</dbReference>
<keyword evidence="2" id="KW-0560">Oxidoreductase</keyword>
<sequence length="72" mass="7441">MITGASKGIGASIAKYYAAEGEKVVVNYASSKEGADKVVAENESRGDIAIALQGDVSKSAEVVELFLTTTCQ</sequence>
<proteinExistence type="inferred from homology"/>
<dbReference type="SUPFAM" id="SSF51735">
    <property type="entry name" value="NAD(P)-binding Rossmann-fold domains"/>
    <property type="match status" value="1"/>
</dbReference>
<dbReference type="InterPro" id="IPR036291">
    <property type="entry name" value="NAD(P)-bd_dom_sf"/>
</dbReference>
<dbReference type="PANTHER" id="PTHR43639">
    <property type="entry name" value="OXIDOREDUCTASE, SHORT-CHAIN DEHYDROGENASE/REDUCTASE FAMILY (AFU_ORTHOLOGUE AFUA_5G02870)"/>
    <property type="match status" value="1"/>
</dbReference>